<dbReference type="EMBL" id="QGLM01000014">
    <property type="protein sequence ID" value="PXY95173.1"/>
    <property type="molecule type" value="Genomic_DNA"/>
</dbReference>
<dbReference type="GO" id="GO:0043565">
    <property type="term" value="F:sequence-specific DNA binding"/>
    <property type="evidence" value="ECO:0007669"/>
    <property type="project" value="InterPro"/>
</dbReference>
<dbReference type="KEGG" id="fpp:FPB0191_01422"/>
<feature type="domain" description="HTH araC/xylS-type" evidence="4">
    <location>
        <begin position="158"/>
        <end position="255"/>
    </location>
</feature>
<dbReference type="PANTHER" id="PTHR43280">
    <property type="entry name" value="ARAC-FAMILY TRANSCRIPTIONAL REGULATOR"/>
    <property type="match status" value="1"/>
</dbReference>
<dbReference type="Proteomes" id="UP000030901">
    <property type="component" value="Chromosome"/>
</dbReference>
<dbReference type="GO" id="GO:0003700">
    <property type="term" value="F:DNA-binding transcription factor activity"/>
    <property type="evidence" value="ECO:0007669"/>
    <property type="project" value="InterPro"/>
</dbReference>
<dbReference type="EMBL" id="CP009056">
    <property type="protein sequence ID" value="AJA45241.1"/>
    <property type="molecule type" value="Genomic_DNA"/>
</dbReference>
<dbReference type="OrthoDB" id="5295226at2"/>
<gene>
    <name evidence="6" type="ORF">DKK76_06915</name>
    <name evidence="5" type="ORF">FPB0191_01422</name>
</gene>
<organism evidence="5 7">
    <name type="scientific">Frischella perrara</name>
    <dbReference type="NCBI Taxonomy" id="1267021"/>
    <lineage>
        <taxon>Bacteria</taxon>
        <taxon>Pseudomonadati</taxon>
        <taxon>Pseudomonadota</taxon>
        <taxon>Gammaproteobacteria</taxon>
        <taxon>Orbales</taxon>
        <taxon>Orbaceae</taxon>
        <taxon>Frischella</taxon>
    </lineage>
</organism>
<dbReference type="Gene3D" id="1.10.10.60">
    <property type="entry name" value="Homeodomain-like"/>
    <property type="match status" value="1"/>
</dbReference>
<dbReference type="STRING" id="1267021.FPB0191_01422"/>
<evidence type="ECO:0000313" key="8">
    <source>
        <dbReference type="Proteomes" id="UP000247838"/>
    </source>
</evidence>
<evidence type="ECO:0000256" key="3">
    <source>
        <dbReference type="ARBA" id="ARBA00023163"/>
    </source>
</evidence>
<evidence type="ECO:0000256" key="2">
    <source>
        <dbReference type="ARBA" id="ARBA00023125"/>
    </source>
</evidence>
<keyword evidence="3" id="KW-0804">Transcription</keyword>
<sequence>MLDNDLLVKVHRQNLSTLLFIYNITTDWHRHPSLQLTISLHNMSFELETPDEKKDVFGFIIQSNVPHKLSAPDVCCINLLIDPEDPYYHLLSHFTETNPVYFLTYKEALKIASYFMKSVTISQPFELYHVYKILCESKPNCLCKSDPNCSCDQDNRINKAVSIISSLPIKRISSREIAEKIHLSESRFLHLFRSKLGINFRGYLLWKRLQDVIDLLDSSTTLTKLASDMGFSDSAHFSRTCLSSLGLRPSQLKRALIIDNNDIMCGKHYCLYSVFQALHT</sequence>
<evidence type="ECO:0000313" key="5">
    <source>
        <dbReference type="EMBL" id="AJA45241.1"/>
    </source>
</evidence>
<protein>
    <submittedName>
        <fullName evidence="6">AraC family transcriptional regulator</fullName>
    </submittedName>
    <submittedName>
        <fullName evidence="5">AraC-type DNA-binding domain-containing protein</fullName>
    </submittedName>
</protein>
<dbReference type="PROSITE" id="PS01124">
    <property type="entry name" value="HTH_ARAC_FAMILY_2"/>
    <property type="match status" value="1"/>
</dbReference>
<dbReference type="PANTHER" id="PTHR43280:SF2">
    <property type="entry name" value="HTH-TYPE TRANSCRIPTIONAL REGULATOR EXSA"/>
    <property type="match status" value="1"/>
</dbReference>
<dbReference type="HOGENOM" id="CLU_073078_1_1_6"/>
<name>A0A0A7S7H9_FRIPE</name>
<dbReference type="Proteomes" id="UP000247838">
    <property type="component" value="Unassembled WGS sequence"/>
</dbReference>
<dbReference type="RefSeq" id="WP_052236850.1">
    <property type="nucleotide sequence ID" value="NZ_CAMKYU010000025.1"/>
</dbReference>
<accession>A0A0A7S7H9</accession>
<reference evidence="5 7" key="1">
    <citation type="journal article" date="2014" name="Appl. Environ. Microbiol.">
        <title>Gut symbionts from distinct hosts exhibit genotoxic activity via divergent colibactin biosynthetic pathways.</title>
        <authorList>
            <person name="Engel P."/>
            <person name="Vizcaino M.I."/>
            <person name="Crawford J.M."/>
        </authorList>
    </citation>
    <scope>NUCLEOTIDE SEQUENCE [LARGE SCALE GENOMIC DNA]</scope>
    <source>
        <strain evidence="5 7">PEB0191</strain>
    </source>
</reference>
<proteinExistence type="predicted"/>
<reference evidence="6 8" key="2">
    <citation type="submission" date="2018-05" db="EMBL/GenBank/DDBJ databases">
        <title>Reference genomes for bee gut microbiota database.</title>
        <authorList>
            <person name="Ellegaard K.M."/>
        </authorList>
    </citation>
    <scope>NUCLEOTIDE SEQUENCE [LARGE SCALE GENOMIC DNA]</scope>
    <source>
        <strain evidence="6 8">ESL0167</strain>
    </source>
</reference>
<evidence type="ECO:0000259" key="4">
    <source>
        <dbReference type="PROSITE" id="PS01124"/>
    </source>
</evidence>
<dbReference type="InterPro" id="IPR009057">
    <property type="entry name" value="Homeodomain-like_sf"/>
</dbReference>
<evidence type="ECO:0000256" key="1">
    <source>
        <dbReference type="ARBA" id="ARBA00023015"/>
    </source>
</evidence>
<dbReference type="AlphaFoldDB" id="A0A0A7S7H9"/>
<evidence type="ECO:0000313" key="6">
    <source>
        <dbReference type="EMBL" id="PXY95173.1"/>
    </source>
</evidence>
<dbReference type="Pfam" id="PF12833">
    <property type="entry name" value="HTH_18"/>
    <property type="match status" value="1"/>
</dbReference>
<keyword evidence="7" id="KW-1185">Reference proteome</keyword>
<evidence type="ECO:0000313" key="7">
    <source>
        <dbReference type="Proteomes" id="UP000030901"/>
    </source>
</evidence>
<dbReference type="SUPFAM" id="SSF46689">
    <property type="entry name" value="Homeodomain-like"/>
    <property type="match status" value="2"/>
</dbReference>
<keyword evidence="2 5" id="KW-0238">DNA-binding</keyword>
<dbReference type="SMART" id="SM00342">
    <property type="entry name" value="HTH_ARAC"/>
    <property type="match status" value="1"/>
</dbReference>
<dbReference type="InterPro" id="IPR018060">
    <property type="entry name" value="HTH_AraC"/>
</dbReference>
<keyword evidence="1" id="KW-0805">Transcription regulation</keyword>